<gene>
    <name evidence="8" type="ORF">MJA45_14690</name>
</gene>
<dbReference type="InterPro" id="IPR000515">
    <property type="entry name" value="MetI-like"/>
</dbReference>
<evidence type="ECO:0000313" key="8">
    <source>
        <dbReference type="EMBL" id="WNQ14254.1"/>
    </source>
</evidence>
<dbReference type="PANTHER" id="PTHR43496:SF1">
    <property type="entry name" value="POLYGALACTURONAN_RHAMNOGALACTURONAN TRANSPORT SYSTEM PERMEASE PROTEIN YTEP"/>
    <property type="match status" value="1"/>
</dbReference>
<dbReference type="AlphaFoldDB" id="A0AA96LJ00"/>
<proteinExistence type="inferred from homology"/>
<dbReference type="RefSeq" id="WP_315608028.1">
    <property type="nucleotide sequence ID" value="NZ_CP130318.1"/>
</dbReference>
<evidence type="ECO:0000256" key="3">
    <source>
        <dbReference type="ARBA" id="ARBA00022692"/>
    </source>
</evidence>
<evidence type="ECO:0000256" key="2">
    <source>
        <dbReference type="ARBA" id="ARBA00022448"/>
    </source>
</evidence>
<keyword evidence="9" id="KW-1185">Reference proteome</keyword>
<feature type="domain" description="ABC transmembrane type-1" evidence="7">
    <location>
        <begin position="57"/>
        <end position="272"/>
    </location>
</feature>
<sequence>MLVPGMIFLILFKYTPMYGILIAFQEFNIFDGISGSPWVGLEQFQKLMVSDEFGRVFRNTLLISFYKIVILFPIPILLALFLNEVAKMWFKRLVQTIVYLPHFLSWVIIAGLFVNILSPSGGLINEMIVALGGKPISFLIDNNYFRSVLVLTAGWKEVGWNAIIFIAAIAGIEQDQYEAAALDGAGRIKQMIHITLPGIAPTIVLMFLLRIGHLLEAGTEQVLTLYNPVVYETGDVIGTYVYRVGLGKLDYSFSTAVGLFNSVVGFLLIVSGNWLSKKLLNRSIW</sequence>
<dbReference type="SUPFAM" id="SSF161098">
    <property type="entry name" value="MetI-like"/>
    <property type="match status" value="1"/>
</dbReference>
<keyword evidence="4 6" id="KW-1133">Transmembrane helix</keyword>
<evidence type="ECO:0000259" key="7">
    <source>
        <dbReference type="PROSITE" id="PS50928"/>
    </source>
</evidence>
<keyword evidence="3 6" id="KW-0812">Transmembrane</keyword>
<dbReference type="PANTHER" id="PTHR43496">
    <property type="entry name" value="PROTEIN LPLB"/>
    <property type="match status" value="1"/>
</dbReference>
<organism evidence="8 9">
    <name type="scientific">Paenibacillus aurantius</name>
    <dbReference type="NCBI Taxonomy" id="2918900"/>
    <lineage>
        <taxon>Bacteria</taxon>
        <taxon>Bacillati</taxon>
        <taxon>Bacillota</taxon>
        <taxon>Bacilli</taxon>
        <taxon>Bacillales</taxon>
        <taxon>Paenibacillaceae</taxon>
        <taxon>Paenibacillus</taxon>
    </lineage>
</organism>
<keyword evidence="5 6" id="KW-0472">Membrane</keyword>
<evidence type="ECO:0000256" key="4">
    <source>
        <dbReference type="ARBA" id="ARBA00022989"/>
    </source>
</evidence>
<dbReference type="Proteomes" id="UP001305702">
    <property type="component" value="Chromosome"/>
</dbReference>
<feature type="transmembrane region" description="Helical" evidence="6">
    <location>
        <begin position="251"/>
        <end position="275"/>
    </location>
</feature>
<evidence type="ECO:0000256" key="5">
    <source>
        <dbReference type="ARBA" id="ARBA00023136"/>
    </source>
</evidence>
<dbReference type="KEGG" id="paun:MJA45_14690"/>
<dbReference type="InterPro" id="IPR035906">
    <property type="entry name" value="MetI-like_sf"/>
</dbReference>
<feature type="transmembrane region" description="Helical" evidence="6">
    <location>
        <begin position="6"/>
        <end position="24"/>
    </location>
</feature>
<name>A0AA96LJ00_9BACL</name>
<reference evidence="8 9" key="1">
    <citation type="submission" date="2022-02" db="EMBL/GenBank/DDBJ databases">
        <title>Paenibacillus sp. MBLB1776 Whole Genome Shotgun Sequencing.</title>
        <authorList>
            <person name="Hwang C.Y."/>
            <person name="Cho E.-S."/>
            <person name="Seo M.-J."/>
        </authorList>
    </citation>
    <scope>NUCLEOTIDE SEQUENCE [LARGE SCALE GENOMIC DNA]</scope>
    <source>
        <strain evidence="8 9">MBLB1776</strain>
    </source>
</reference>
<comment type="subcellular location">
    <subcellularLocation>
        <location evidence="6">Cell membrane</location>
        <topology evidence="6">Multi-pass membrane protein</topology>
    </subcellularLocation>
    <subcellularLocation>
        <location evidence="1">Membrane</location>
        <topology evidence="1">Multi-pass membrane protein</topology>
    </subcellularLocation>
</comment>
<keyword evidence="2 6" id="KW-0813">Transport</keyword>
<dbReference type="GO" id="GO:0005886">
    <property type="term" value="C:plasma membrane"/>
    <property type="evidence" value="ECO:0007669"/>
    <property type="project" value="UniProtKB-SubCell"/>
</dbReference>
<comment type="similarity">
    <text evidence="6">Belongs to the binding-protein-dependent transport system permease family.</text>
</comment>
<protein>
    <submittedName>
        <fullName evidence="8">ABC transporter permease subunit</fullName>
    </submittedName>
</protein>
<accession>A0AA96LJ00</accession>
<feature type="transmembrane region" description="Helical" evidence="6">
    <location>
        <begin position="194"/>
        <end position="215"/>
    </location>
</feature>
<dbReference type="EMBL" id="CP130318">
    <property type="protein sequence ID" value="WNQ14254.1"/>
    <property type="molecule type" value="Genomic_DNA"/>
</dbReference>
<dbReference type="Gene3D" id="1.10.3720.10">
    <property type="entry name" value="MetI-like"/>
    <property type="match status" value="1"/>
</dbReference>
<feature type="transmembrane region" description="Helical" evidence="6">
    <location>
        <begin position="65"/>
        <end position="83"/>
    </location>
</feature>
<dbReference type="Pfam" id="PF00528">
    <property type="entry name" value="BPD_transp_1"/>
    <property type="match status" value="1"/>
</dbReference>
<dbReference type="PROSITE" id="PS50928">
    <property type="entry name" value="ABC_TM1"/>
    <property type="match status" value="1"/>
</dbReference>
<dbReference type="CDD" id="cd06261">
    <property type="entry name" value="TM_PBP2"/>
    <property type="match status" value="1"/>
</dbReference>
<dbReference type="GO" id="GO:0055085">
    <property type="term" value="P:transmembrane transport"/>
    <property type="evidence" value="ECO:0007669"/>
    <property type="project" value="InterPro"/>
</dbReference>
<evidence type="ECO:0000313" key="9">
    <source>
        <dbReference type="Proteomes" id="UP001305702"/>
    </source>
</evidence>
<evidence type="ECO:0000256" key="6">
    <source>
        <dbReference type="RuleBase" id="RU363032"/>
    </source>
</evidence>
<evidence type="ECO:0000256" key="1">
    <source>
        <dbReference type="ARBA" id="ARBA00004141"/>
    </source>
</evidence>
<feature type="transmembrane region" description="Helical" evidence="6">
    <location>
        <begin position="103"/>
        <end position="124"/>
    </location>
</feature>